<dbReference type="AlphaFoldDB" id="A0A086T682"/>
<dbReference type="InterPro" id="IPR029058">
    <property type="entry name" value="AB_hydrolase_fold"/>
</dbReference>
<dbReference type="STRING" id="857340.A0A086T682"/>
<feature type="region of interest" description="Disordered" evidence="1">
    <location>
        <begin position="423"/>
        <end position="447"/>
    </location>
</feature>
<gene>
    <name evidence="3" type="ORF">ACRE_043090</name>
</gene>
<feature type="domain" description="T6SS Phospholipase effector Tle1-like catalytic" evidence="2">
    <location>
        <begin position="54"/>
        <end position="339"/>
    </location>
</feature>
<organism evidence="3 4">
    <name type="scientific">Hapsidospora chrysogenum (strain ATCC 11550 / CBS 779.69 / DSM 880 / IAM 14645 / JCM 23072 / IMI 49137)</name>
    <name type="common">Acremonium chrysogenum</name>
    <dbReference type="NCBI Taxonomy" id="857340"/>
    <lineage>
        <taxon>Eukaryota</taxon>
        <taxon>Fungi</taxon>
        <taxon>Dikarya</taxon>
        <taxon>Ascomycota</taxon>
        <taxon>Pezizomycotina</taxon>
        <taxon>Sordariomycetes</taxon>
        <taxon>Hypocreomycetidae</taxon>
        <taxon>Hypocreales</taxon>
        <taxon>Bionectriaceae</taxon>
        <taxon>Hapsidospora</taxon>
    </lineage>
</organism>
<dbReference type="OrthoDB" id="4870517at2759"/>
<sequence length="606" mass="67262">MAHEIQHGLSEDQLKAGLREQATQLGSLGSELRDGSHRTAENFMRAMTEDFEKKRLFVCCDGTWNNAAGTAAPLTNVAKLARCVYRLGDDCHGIPAPGTLVRHGIPSDAARYGFVRQIVYYSSGVGSTSALRTDSWLSGATGQGVDDNILSAYNFLCNNFNGGSCMDEIILVGFSRGAFTVRCLAHFIGKVGLLRRKGLVFLNTVYRSWKRWAGGRGGEMAEKELNGLLSGLDDLRMPDVRVKVLAEWDCVSAMRSLWFWEKDGDLGFVDDNDKVPGCVDNAFHAVALHEKRWSFRPLLWNKDQATNMEQCAFAGCHSDVGGSNRDVGLSMLSLLWMISRIDGACDAVFDQSALLQFVAPVSMDPSSTWGRRSRATLGLYNQVCVPGLVQESRTGAWLLSYGLSIGRLDGNRDLLLESCAEVQPESTQAQGGNQQGGGNQQRRNGTAPGLKIHFSVRLLRDWRYRRGQQDQQDQQDPGLRCGLFDVFTPRKAEGGGGRWRWEASEPARWLWEHKPSTKSYEEYLLARWIDLARTASQETASQDESRQPATEEDGVDWGCLVDRLKELGWHEKMQRYQLEGSLIELLAGDVLGSRSPAEVMASVQFI</sequence>
<name>A0A086T682_HAPC1</name>
<dbReference type="HOGENOM" id="CLU_450510_0_0_1"/>
<evidence type="ECO:0000259" key="2">
    <source>
        <dbReference type="Pfam" id="PF09994"/>
    </source>
</evidence>
<evidence type="ECO:0000313" key="3">
    <source>
        <dbReference type="EMBL" id="KFH44864.1"/>
    </source>
</evidence>
<dbReference type="PANTHER" id="PTHR33840:SF1">
    <property type="entry name" value="TLE1 PHOSPHOLIPASE DOMAIN-CONTAINING PROTEIN"/>
    <property type="match status" value="1"/>
</dbReference>
<proteinExistence type="predicted"/>
<keyword evidence="4" id="KW-1185">Reference proteome</keyword>
<evidence type="ECO:0000313" key="4">
    <source>
        <dbReference type="Proteomes" id="UP000029964"/>
    </source>
</evidence>
<dbReference type="Pfam" id="PF09994">
    <property type="entry name" value="T6SS_Tle1-like_cat"/>
    <property type="match status" value="1"/>
</dbReference>
<evidence type="ECO:0000256" key="1">
    <source>
        <dbReference type="SAM" id="MobiDB-lite"/>
    </source>
</evidence>
<dbReference type="InterPro" id="IPR018712">
    <property type="entry name" value="Tle1-like_cat"/>
</dbReference>
<dbReference type="Proteomes" id="UP000029964">
    <property type="component" value="Unassembled WGS sequence"/>
</dbReference>
<protein>
    <recommendedName>
        <fullName evidence="2">T6SS Phospholipase effector Tle1-like catalytic domain-containing protein</fullName>
    </recommendedName>
</protein>
<dbReference type="SUPFAM" id="SSF53474">
    <property type="entry name" value="alpha/beta-Hydrolases"/>
    <property type="match status" value="1"/>
</dbReference>
<dbReference type="EMBL" id="JPKY01000041">
    <property type="protein sequence ID" value="KFH44864.1"/>
    <property type="molecule type" value="Genomic_DNA"/>
</dbReference>
<accession>A0A086T682</accession>
<comment type="caution">
    <text evidence="3">The sequence shown here is derived from an EMBL/GenBank/DDBJ whole genome shotgun (WGS) entry which is preliminary data.</text>
</comment>
<dbReference type="PANTHER" id="PTHR33840">
    <property type="match status" value="1"/>
</dbReference>
<reference evidence="4" key="1">
    <citation type="journal article" date="2014" name="Genome Announc.">
        <title>Genome sequence and annotation of Acremonium chrysogenum, producer of the beta-lactam antibiotic cephalosporin C.</title>
        <authorList>
            <person name="Terfehr D."/>
            <person name="Dahlmann T.A."/>
            <person name="Specht T."/>
            <person name="Zadra I."/>
            <person name="Kuernsteiner H."/>
            <person name="Kueck U."/>
        </authorList>
    </citation>
    <scope>NUCLEOTIDE SEQUENCE [LARGE SCALE GENOMIC DNA]</scope>
    <source>
        <strain evidence="4">ATCC 11550 / CBS 779.69 / DSM 880 / IAM 14645 / JCM 23072 / IMI 49137</strain>
    </source>
</reference>